<proteinExistence type="inferred from homology"/>
<accession>A0A8S1H6X5</accession>
<dbReference type="PANTHER" id="PTHR18952">
    <property type="entry name" value="CARBONIC ANHYDRASE"/>
    <property type="match status" value="1"/>
</dbReference>
<evidence type="ECO:0000259" key="2">
    <source>
        <dbReference type="PROSITE" id="PS51144"/>
    </source>
</evidence>
<dbReference type="PANTHER" id="PTHR18952:SF124">
    <property type="entry name" value="CARBONIC ANHYDRASE 7"/>
    <property type="match status" value="1"/>
</dbReference>
<dbReference type="AlphaFoldDB" id="A0A8S1H6X5"/>
<dbReference type="InterPro" id="IPR036398">
    <property type="entry name" value="CA_dom_sf"/>
</dbReference>
<reference evidence="3" key="1">
    <citation type="submission" date="2020-10" db="EMBL/GenBank/DDBJ databases">
        <authorList>
            <person name="Kikuchi T."/>
        </authorList>
    </citation>
    <scope>NUCLEOTIDE SEQUENCE</scope>
    <source>
        <strain evidence="3">NKZ352</strain>
    </source>
</reference>
<dbReference type="GO" id="GO:0004089">
    <property type="term" value="F:carbonate dehydratase activity"/>
    <property type="evidence" value="ECO:0007669"/>
    <property type="project" value="InterPro"/>
</dbReference>
<dbReference type="GO" id="GO:0005737">
    <property type="term" value="C:cytoplasm"/>
    <property type="evidence" value="ECO:0007669"/>
    <property type="project" value="TreeGrafter"/>
</dbReference>
<gene>
    <name evidence="3" type="ORF">CAUJ_LOCUS7042</name>
</gene>
<dbReference type="Proteomes" id="UP000835052">
    <property type="component" value="Unassembled WGS sequence"/>
</dbReference>
<evidence type="ECO:0000256" key="1">
    <source>
        <dbReference type="ARBA" id="ARBA00010718"/>
    </source>
</evidence>
<protein>
    <recommendedName>
        <fullName evidence="2">Alpha-carbonic anhydrase domain-containing protein</fullName>
    </recommendedName>
</protein>
<sequence length="179" mass="20203">MYRSLLASIKHCRQSPIDIPSEECVVDEKKCQESSFEFIYNQGDADYFEAQEGVCKIYASQSSSSTFTCSHLPGTYKLAQFHFHWGEDSSLGSEHQIDGHSFSGECHFVFWNTKYGSMDDAENHRDGLGREGEYNDGYSNITSLIRKALENNGIFKIPPFFDAAALLPISKFLKKASEI</sequence>
<dbReference type="GO" id="GO:0008270">
    <property type="term" value="F:zinc ion binding"/>
    <property type="evidence" value="ECO:0007669"/>
    <property type="project" value="InterPro"/>
</dbReference>
<dbReference type="PROSITE" id="PS51144">
    <property type="entry name" value="ALPHA_CA_2"/>
    <property type="match status" value="1"/>
</dbReference>
<dbReference type="EMBL" id="CAJGYM010000019">
    <property type="protein sequence ID" value="CAD6191123.1"/>
    <property type="molecule type" value="Genomic_DNA"/>
</dbReference>
<dbReference type="SMART" id="SM01057">
    <property type="entry name" value="Carb_anhydrase"/>
    <property type="match status" value="1"/>
</dbReference>
<dbReference type="Pfam" id="PF00194">
    <property type="entry name" value="Carb_anhydrase"/>
    <property type="match status" value="1"/>
</dbReference>
<dbReference type="InterPro" id="IPR001148">
    <property type="entry name" value="CA_dom"/>
</dbReference>
<dbReference type="SUPFAM" id="SSF51069">
    <property type="entry name" value="Carbonic anhydrase"/>
    <property type="match status" value="1"/>
</dbReference>
<dbReference type="OrthoDB" id="429145at2759"/>
<evidence type="ECO:0000313" key="4">
    <source>
        <dbReference type="Proteomes" id="UP000835052"/>
    </source>
</evidence>
<organism evidence="3 4">
    <name type="scientific">Caenorhabditis auriculariae</name>
    <dbReference type="NCBI Taxonomy" id="2777116"/>
    <lineage>
        <taxon>Eukaryota</taxon>
        <taxon>Metazoa</taxon>
        <taxon>Ecdysozoa</taxon>
        <taxon>Nematoda</taxon>
        <taxon>Chromadorea</taxon>
        <taxon>Rhabditida</taxon>
        <taxon>Rhabditina</taxon>
        <taxon>Rhabditomorpha</taxon>
        <taxon>Rhabditoidea</taxon>
        <taxon>Rhabditidae</taxon>
        <taxon>Peloderinae</taxon>
        <taxon>Caenorhabditis</taxon>
    </lineage>
</organism>
<feature type="domain" description="Alpha-carbonic anhydrase" evidence="2">
    <location>
        <begin position="1"/>
        <end position="179"/>
    </location>
</feature>
<comment type="similarity">
    <text evidence="1">Belongs to the alpha-carbonic anhydrase family.</text>
</comment>
<dbReference type="InterPro" id="IPR023561">
    <property type="entry name" value="Carbonic_anhydrase_a-class"/>
</dbReference>
<evidence type="ECO:0000313" key="3">
    <source>
        <dbReference type="EMBL" id="CAD6191123.1"/>
    </source>
</evidence>
<dbReference type="Gene3D" id="3.10.200.10">
    <property type="entry name" value="Alpha carbonic anhydrase"/>
    <property type="match status" value="1"/>
</dbReference>
<name>A0A8S1H6X5_9PELO</name>
<comment type="caution">
    <text evidence="3">The sequence shown here is derived from an EMBL/GenBank/DDBJ whole genome shotgun (WGS) entry which is preliminary data.</text>
</comment>
<keyword evidence="4" id="KW-1185">Reference proteome</keyword>